<dbReference type="SUPFAM" id="SSF47391">
    <property type="entry name" value="Dimerization-anchoring domain of cAMP-dependent PK regulatory subunit"/>
    <property type="match status" value="1"/>
</dbReference>
<dbReference type="WBParaSite" id="maker-uti_cns_0010888-snap-gene-0.4-mRNA-1">
    <property type="protein sequence ID" value="maker-uti_cns_0010888-snap-gene-0.4-mRNA-1"/>
    <property type="gene ID" value="maker-uti_cns_0010888-snap-gene-0.4"/>
</dbReference>
<reference evidence="3 4" key="1">
    <citation type="submission" date="2016-11" db="UniProtKB">
        <authorList>
            <consortium name="WormBaseParasite"/>
        </authorList>
    </citation>
    <scope>IDENTIFICATION</scope>
</reference>
<protein>
    <submittedName>
        <fullName evidence="3 4">RIIa domain-containing protein</fullName>
    </submittedName>
</protein>
<dbReference type="PANTHER" id="PTHR15505">
    <property type="entry name" value="RIIA DOMAIN-CONTAINING PROTEIN 1"/>
    <property type="match status" value="1"/>
</dbReference>
<dbReference type="InterPro" id="IPR059162">
    <property type="entry name" value="RIIAD1"/>
</dbReference>
<evidence type="ECO:0000313" key="2">
    <source>
        <dbReference type="Proteomes" id="UP000095280"/>
    </source>
</evidence>
<dbReference type="STRING" id="282301.A0A1I8I933"/>
<dbReference type="CDD" id="cd22971">
    <property type="entry name" value="DD_RIIAD1"/>
    <property type="match status" value="1"/>
</dbReference>
<sequence length="121" mass="13784">MSAGNRAAKPRHDPPHSMEPYDLGGGDDLGALSEDQQRQLNEVKIKKRLANEAYLRAHPEIDCLISGFLQEAFIRKPANVREFAAEYFTDSALPDRVEAALDQRRKEMDMNNVLRQVHRPE</sequence>
<evidence type="ECO:0000313" key="3">
    <source>
        <dbReference type="WBParaSite" id="maker-uti_cns_0010888-snap-gene-0.4-mRNA-1"/>
    </source>
</evidence>
<evidence type="ECO:0000313" key="4">
    <source>
        <dbReference type="WBParaSite" id="maker-uti_cns_0048138-snap-gene-0.3-mRNA-1"/>
    </source>
</evidence>
<dbReference type="Proteomes" id="UP000095280">
    <property type="component" value="Unplaced"/>
</dbReference>
<dbReference type="WBParaSite" id="maker-uti_cns_0048138-snap-gene-0.3-mRNA-1">
    <property type="protein sequence ID" value="maker-uti_cns_0048138-snap-gene-0.3-mRNA-1"/>
    <property type="gene ID" value="maker-uti_cns_0048138-snap-gene-0.3"/>
</dbReference>
<evidence type="ECO:0000256" key="1">
    <source>
        <dbReference type="SAM" id="MobiDB-lite"/>
    </source>
</evidence>
<dbReference type="OrthoDB" id="10249338at2759"/>
<dbReference type="PANTHER" id="PTHR15505:SF4">
    <property type="entry name" value="RIIA DOMAIN-CONTAINING PROTEIN 1"/>
    <property type="match status" value="1"/>
</dbReference>
<proteinExistence type="predicted"/>
<dbReference type="AlphaFoldDB" id="A0A1I8I933"/>
<organism evidence="2 3">
    <name type="scientific">Macrostomum lignano</name>
    <dbReference type="NCBI Taxonomy" id="282301"/>
    <lineage>
        <taxon>Eukaryota</taxon>
        <taxon>Metazoa</taxon>
        <taxon>Spiralia</taxon>
        <taxon>Lophotrochozoa</taxon>
        <taxon>Platyhelminthes</taxon>
        <taxon>Rhabditophora</taxon>
        <taxon>Macrostomorpha</taxon>
        <taxon>Macrostomida</taxon>
        <taxon>Macrostomidae</taxon>
        <taxon>Macrostomum</taxon>
    </lineage>
</organism>
<feature type="region of interest" description="Disordered" evidence="1">
    <location>
        <begin position="1"/>
        <end position="35"/>
    </location>
</feature>
<keyword evidence="2" id="KW-1185">Reference proteome</keyword>
<name>A0A1I8I933_9PLAT</name>
<accession>A0A1I8I933</accession>